<evidence type="ECO:0000313" key="2">
    <source>
        <dbReference type="EMBL" id="MFM0637770.1"/>
    </source>
</evidence>
<keyword evidence="3" id="KW-1185">Reference proteome</keyword>
<proteinExistence type="predicted"/>
<gene>
    <name evidence="2" type="ORF">PQQ63_13810</name>
</gene>
<sequence length="87" mass="9186">MQDSKSTEDRNAAHEAPDAKPRSKSSGAHYVEPSPLGIEPVEQTEVAAQTNPRRSSERPKQTAEVPLGTGTHAEPPGGGGRESQGKK</sequence>
<organism evidence="2 3">
    <name type="scientific">Paraburkholderia metrosideri</name>
    <dbReference type="NCBI Taxonomy" id="580937"/>
    <lineage>
        <taxon>Bacteria</taxon>
        <taxon>Pseudomonadati</taxon>
        <taxon>Pseudomonadota</taxon>
        <taxon>Betaproteobacteria</taxon>
        <taxon>Burkholderiales</taxon>
        <taxon>Burkholderiaceae</taxon>
        <taxon>Paraburkholderia</taxon>
    </lineage>
</organism>
<comment type="caution">
    <text evidence="2">The sequence shown here is derived from an EMBL/GenBank/DDBJ whole genome shotgun (WGS) entry which is preliminary data.</text>
</comment>
<evidence type="ECO:0000256" key="1">
    <source>
        <dbReference type="SAM" id="MobiDB-lite"/>
    </source>
</evidence>
<name>A0ABW9DRM9_9BURK</name>
<dbReference type="EMBL" id="JAQQCF010000010">
    <property type="protein sequence ID" value="MFM0637770.1"/>
    <property type="molecule type" value="Genomic_DNA"/>
</dbReference>
<dbReference type="Proteomes" id="UP001629432">
    <property type="component" value="Unassembled WGS sequence"/>
</dbReference>
<dbReference type="RefSeq" id="WP_408336628.1">
    <property type="nucleotide sequence ID" value="NZ_JAQQCF010000010.1"/>
</dbReference>
<accession>A0ABW9DRM9</accession>
<feature type="region of interest" description="Disordered" evidence="1">
    <location>
        <begin position="1"/>
        <end position="87"/>
    </location>
</feature>
<feature type="compositionally biased region" description="Gly residues" evidence="1">
    <location>
        <begin position="76"/>
        <end position="87"/>
    </location>
</feature>
<reference evidence="2 3" key="1">
    <citation type="journal article" date="2024" name="Chem. Sci.">
        <title>Discovery of megapolipeptins by genome mining of a Burkholderiales bacteria collection.</title>
        <authorList>
            <person name="Paulo B.S."/>
            <person name="Recchia M.J.J."/>
            <person name="Lee S."/>
            <person name="Fergusson C.H."/>
            <person name="Romanowski S.B."/>
            <person name="Hernandez A."/>
            <person name="Krull N."/>
            <person name="Liu D.Y."/>
            <person name="Cavanagh H."/>
            <person name="Bos A."/>
            <person name="Gray C.A."/>
            <person name="Murphy B.T."/>
            <person name="Linington R.G."/>
            <person name="Eustaquio A.S."/>
        </authorList>
    </citation>
    <scope>NUCLEOTIDE SEQUENCE [LARGE SCALE GENOMIC DNA]</scope>
    <source>
        <strain evidence="2 3">RL17-338-BIC-A</strain>
    </source>
</reference>
<feature type="compositionally biased region" description="Basic and acidic residues" evidence="1">
    <location>
        <begin position="1"/>
        <end position="21"/>
    </location>
</feature>
<evidence type="ECO:0000313" key="3">
    <source>
        <dbReference type="Proteomes" id="UP001629432"/>
    </source>
</evidence>
<protein>
    <submittedName>
        <fullName evidence="2">Uncharacterized protein</fullName>
    </submittedName>
</protein>